<dbReference type="RefSeq" id="XP_007414566.1">
    <property type="nucleotide sequence ID" value="XM_007414504.1"/>
</dbReference>
<dbReference type="HOGENOM" id="CLU_095764_0_0_1"/>
<dbReference type="AlphaFoldDB" id="F4RZM2"/>
<evidence type="ECO:0000313" key="2">
    <source>
        <dbReference type="Proteomes" id="UP000001072"/>
    </source>
</evidence>
<dbReference type="EMBL" id="GL883133">
    <property type="protein sequence ID" value="EGG02029.1"/>
    <property type="molecule type" value="Genomic_DNA"/>
</dbReference>
<dbReference type="KEGG" id="mlr:MELLADRAFT_91599"/>
<keyword evidence="2" id="KW-1185">Reference proteome</keyword>
<dbReference type="Proteomes" id="UP000001072">
    <property type="component" value="Unassembled WGS sequence"/>
</dbReference>
<gene>
    <name evidence="1" type="ORF">MELLADRAFT_91599</name>
</gene>
<dbReference type="GeneID" id="18935969"/>
<sequence length="280" mass="32071">MDHHPAYYVYLPNYMLEYVVGETNPRIDADLFLSKATPNQIVEVISAFHPRLRLTRNAEEDHELLLKLFIEKVAPRLSRLISSLNGNKNYIQGLFACPVYKPDQLTSRWINSSADYDPKRIDMFDTGTLMHLRSGKYRLAAESLQHFIESYTFLSQAEIDEIIGAQTDAEDTLHDTSIFLERSVESIESIHLQLRLPTLSRTKRGDLEEELKCAKASLRSRQGMFNAAIEDVGFLRALAKHHDPPKTSTRSKLADREIIGALAEQHEFIKEHRPVKTSNH</sequence>
<dbReference type="VEuPathDB" id="FungiDB:MELLADRAFT_91599"/>
<proteinExistence type="predicted"/>
<reference evidence="2" key="1">
    <citation type="journal article" date="2011" name="Proc. Natl. Acad. Sci. U.S.A.">
        <title>Obligate biotrophy features unraveled by the genomic analysis of rust fungi.</title>
        <authorList>
            <person name="Duplessis S."/>
            <person name="Cuomo C.A."/>
            <person name="Lin Y.-C."/>
            <person name="Aerts A."/>
            <person name="Tisserant E."/>
            <person name="Veneault-Fourrey C."/>
            <person name="Joly D.L."/>
            <person name="Hacquard S."/>
            <person name="Amselem J."/>
            <person name="Cantarel B.L."/>
            <person name="Chiu R."/>
            <person name="Coutinho P.M."/>
            <person name="Feau N."/>
            <person name="Field M."/>
            <person name="Frey P."/>
            <person name="Gelhaye E."/>
            <person name="Goldberg J."/>
            <person name="Grabherr M.G."/>
            <person name="Kodira C.D."/>
            <person name="Kohler A."/>
            <person name="Kuees U."/>
            <person name="Lindquist E.A."/>
            <person name="Lucas S.M."/>
            <person name="Mago R."/>
            <person name="Mauceli E."/>
            <person name="Morin E."/>
            <person name="Murat C."/>
            <person name="Pangilinan J.L."/>
            <person name="Park R."/>
            <person name="Pearson M."/>
            <person name="Quesneville H."/>
            <person name="Rouhier N."/>
            <person name="Sakthikumar S."/>
            <person name="Salamov A.A."/>
            <person name="Schmutz J."/>
            <person name="Selles B."/>
            <person name="Shapiro H."/>
            <person name="Tanguay P."/>
            <person name="Tuskan G.A."/>
            <person name="Henrissat B."/>
            <person name="Van de Peer Y."/>
            <person name="Rouze P."/>
            <person name="Ellis J.G."/>
            <person name="Dodds P.N."/>
            <person name="Schein J.E."/>
            <person name="Zhong S."/>
            <person name="Hamelin R.C."/>
            <person name="Grigoriev I.V."/>
            <person name="Szabo L.J."/>
            <person name="Martin F."/>
        </authorList>
    </citation>
    <scope>NUCLEOTIDE SEQUENCE [LARGE SCALE GENOMIC DNA]</scope>
    <source>
        <strain evidence="2">98AG31 / pathotype 3-4-7</strain>
    </source>
</reference>
<evidence type="ECO:0000313" key="1">
    <source>
        <dbReference type="EMBL" id="EGG02029.1"/>
    </source>
</evidence>
<dbReference type="InParanoid" id="F4RZM2"/>
<accession>F4RZM2</accession>
<organism evidence="2">
    <name type="scientific">Melampsora larici-populina (strain 98AG31 / pathotype 3-4-7)</name>
    <name type="common">Poplar leaf rust fungus</name>
    <dbReference type="NCBI Taxonomy" id="747676"/>
    <lineage>
        <taxon>Eukaryota</taxon>
        <taxon>Fungi</taxon>
        <taxon>Dikarya</taxon>
        <taxon>Basidiomycota</taxon>
        <taxon>Pucciniomycotina</taxon>
        <taxon>Pucciniomycetes</taxon>
        <taxon>Pucciniales</taxon>
        <taxon>Melampsoraceae</taxon>
        <taxon>Melampsora</taxon>
    </lineage>
</organism>
<protein>
    <submittedName>
        <fullName evidence="1">Uncharacterized protein</fullName>
    </submittedName>
</protein>
<name>F4RZM2_MELLP</name>